<comment type="caution">
    <text evidence="3">The sequence shown here is derived from an EMBL/GenBank/DDBJ whole genome shotgun (WGS) entry which is preliminary data.</text>
</comment>
<dbReference type="AlphaFoldDB" id="A0A849HNN3"/>
<name>A0A849HNN3_9MICO</name>
<evidence type="ECO:0000256" key="2">
    <source>
        <dbReference type="SAM" id="SignalP"/>
    </source>
</evidence>
<feature type="signal peptide" evidence="2">
    <location>
        <begin position="1"/>
        <end position="21"/>
    </location>
</feature>
<dbReference type="RefSeq" id="WP_171245416.1">
    <property type="nucleotide sequence ID" value="NZ_JABEPQ010000009.1"/>
</dbReference>
<evidence type="ECO:0008006" key="5">
    <source>
        <dbReference type="Google" id="ProtNLM"/>
    </source>
</evidence>
<feature type="compositionally biased region" description="Low complexity" evidence="1">
    <location>
        <begin position="41"/>
        <end position="52"/>
    </location>
</feature>
<dbReference type="EMBL" id="JABEPQ010000009">
    <property type="protein sequence ID" value="NNM48293.1"/>
    <property type="molecule type" value="Genomic_DNA"/>
</dbReference>
<keyword evidence="4" id="KW-1185">Reference proteome</keyword>
<sequence>MTIHARRAVVGVAIAAVLATAACTNPEAPSATTTAPPPTATPTAMTSSTTAADPQLAGAEAAVARLWGLVDALGADPKRSLDELTTVARDQSLETWRELLTQRRRQGHRQIGSTTIVSSEAASTGGKLTVDTCIDVSKTNLVDKDGKSVVAANRSPRVRYTFVVERGTDGAFYVIKDEAVETC</sequence>
<feature type="chain" id="PRO_5039389513" description="Lipoprotein" evidence="2">
    <location>
        <begin position="22"/>
        <end position="183"/>
    </location>
</feature>
<keyword evidence="2" id="KW-0732">Signal</keyword>
<dbReference type="Proteomes" id="UP000588586">
    <property type="component" value="Unassembled WGS sequence"/>
</dbReference>
<evidence type="ECO:0000313" key="4">
    <source>
        <dbReference type="Proteomes" id="UP000588586"/>
    </source>
</evidence>
<organism evidence="3 4">
    <name type="scientific">Knoellia koreensis</name>
    <dbReference type="NCBI Taxonomy" id="2730921"/>
    <lineage>
        <taxon>Bacteria</taxon>
        <taxon>Bacillati</taxon>
        <taxon>Actinomycetota</taxon>
        <taxon>Actinomycetes</taxon>
        <taxon>Micrococcales</taxon>
        <taxon>Intrasporangiaceae</taxon>
        <taxon>Knoellia</taxon>
    </lineage>
</organism>
<dbReference type="PROSITE" id="PS51257">
    <property type="entry name" value="PROKAR_LIPOPROTEIN"/>
    <property type="match status" value="1"/>
</dbReference>
<gene>
    <name evidence="3" type="ORF">HJG52_20090</name>
</gene>
<accession>A0A849HNN3</accession>
<proteinExistence type="predicted"/>
<evidence type="ECO:0000313" key="3">
    <source>
        <dbReference type="EMBL" id="NNM48293.1"/>
    </source>
</evidence>
<feature type="region of interest" description="Disordered" evidence="1">
    <location>
        <begin position="26"/>
        <end position="52"/>
    </location>
</feature>
<evidence type="ECO:0000256" key="1">
    <source>
        <dbReference type="SAM" id="MobiDB-lite"/>
    </source>
</evidence>
<protein>
    <recommendedName>
        <fullName evidence="5">Lipoprotein</fullName>
    </recommendedName>
</protein>
<reference evidence="3 4" key="1">
    <citation type="submission" date="2020-04" db="EMBL/GenBank/DDBJ databases">
        <title>Knoellia sp. isolate from air conditioner.</title>
        <authorList>
            <person name="Chea S."/>
            <person name="Kim D.-U."/>
        </authorList>
    </citation>
    <scope>NUCLEOTIDE SEQUENCE [LARGE SCALE GENOMIC DNA]</scope>
    <source>
        <strain evidence="3 4">DB2414S</strain>
    </source>
</reference>